<accession>A0A641AHH2</accession>
<feature type="domain" description="ABC-type glycine betaine transport system substrate-binding" evidence="2">
    <location>
        <begin position="42"/>
        <end position="306"/>
    </location>
</feature>
<feature type="signal peptide" evidence="1">
    <location>
        <begin position="1"/>
        <end position="25"/>
    </location>
</feature>
<dbReference type="Pfam" id="PF04069">
    <property type="entry name" value="OpuAC"/>
    <property type="match status" value="1"/>
</dbReference>
<dbReference type="InterPro" id="IPR007210">
    <property type="entry name" value="ABC_Gly_betaine_transp_sub-bd"/>
</dbReference>
<comment type="caution">
    <text evidence="3">The sequence shown here is derived from an EMBL/GenBank/DDBJ whole genome shotgun (WGS) entry which is preliminary data.</text>
</comment>
<dbReference type="PROSITE" id="PS51257">
    <property type="entry name" value="PROKAR_LIPOPROTEIN"/>
    <property type="match status" value="1"/>
</dbReference>
<dbReference type="OrthoDB" id="9781705at2"/>
<sequence>MSTTPRLIRLSTAALVIGLSAATLAACGSSDPTAADTSGGSDKVVVGSFAFPESEILGEIYAQALEAKGIDVDRKFNIGPRQQTIPALQDGSINLIPEYNGNLLAYYNEKYTERTTEDVDAALVDAVAKDKLKVLDSAAAEDKDAYVVTQKTADSKGLTSIGDLSKLVPFSLGANPQFGDLGYGIPGLESVYGVKASDVKFVPIEDFGGPDTVKALVDDSVQVADIYTTSPAIKSENLVVLDDPENMISSQNIIPLISDKVDSKEIDDVLNAISAKLTTDDLIALRDRVEGDEKASAATAAKDWLKDKGLS</sequence>
<dbReference type="SUPFAM" id="SSF53850">
    <property type="entry name" value="Periplasmic binding protein-like II"/>
    <property type="match status" value="1"/>
</dbReference>
<dbReference type="Gene3D" id="3.40.190.120">
    <property type="entry name" value="Osmoprotection protein (prox), domain 2"/>
    <property type="match status" value="1"/>
</dbReference>
<evidence type="ECO:0000259" key="2">
    <source>
        <dbReference type="Pfam" id="PF04069"/>
    </source>
</evidence>
<evidence type="ECO:0000313" key="3">
    <source>
        <dbReference type="EMBL" id="KAA1373562.1"/>
    </source>
</evidence>
<evidence type="ECO:0000313" key="4">
    <source>
        <dbReference type="Proteomes" id="UP001515100"/>
    </source>
</evidence>
<dbReference type="Proteomes" id="UP001515100">
    <property type="component" value="Unassembled WGS sequence"/>
</dbReference>
<keyword evidence="1" id="KW-0732">Signal</keyword>
<protein>
    <submittedName>
        <fullName evidence="3">ABC transporter substrate-binding protein</fullName>
    </submittedName>
</protein>
<dbReference type="CDD" id="cd13606">
    <property type="entry name" value="PBP2_ProX_like"/>
    <property type="match status" value="1"/>
</dbReference>
<dbReference type="Gene3D" id="3.40.190.10">
    <property type="entry name" value="Periplasmic binding protein-like II"/>
    <property type="match status" value="1"/>
</dbReference>
<name>A0A641AHH2_9ACTN</name>
<evidence type="ECO:0000256" key="1">
    <source>
        <dbReference type="SAM" id="SignalP"/>
    </source>
</evidence>
<proteinExistence type="predicted"/>
<dbReference type="AlphaFoldDB" id="A0A641AHH2"/>
<dbReference type="GO" id="GO:0022857">
    <property type="term" value="F:transmembrane transporter activity"/>
    <property type="evidence" value="ECO:0007669"/>
    <property type="project" value="InterPro"/>
</dbReference>
<gene>
    <name evidence="3" type="ORF">ESP62_016480</name>
</gene>
<dbReference type="GO" id="GO:0043190">
    <property type="term" value="C:ATP-binding cassette (ABC) transporter complex"/>
    <property type="evidence" value="ECO:0007669"/>
    <property type="project" value="InterPro"/>
</dbReference>
<feature type="chain" id="PRO_5038991927" evidence="1">
    <location>
        <begin position="26"/>
        <end position="311"/>
    </location>
</feature>
<organism evidence="3 4">
    <name type="scientific">Aeromicrobium fastidiosum</name>
    <dbReference type="NCBI Taxonomy" id="52699"/>
    <lineage>
        <taxon>Bacteria</taxon>
        <taxon>Bacillati</taxon>
        <taxon>Actinomycetota</taxon>
        <taxon>Actinomycetes</taxon>
        <taxon>Propionibacteriales</taxon>
        <taxon>Nocardioidaceae</taxon>
        <taxon>Aeromicrobium</taxon>
    </lineage>
</organism>
<keyword evidence="4" id="KW-1185">Reference proteome</keyword>
<dbReference type="RefSeq" id="WP_129185177.1">
    <property type="nucleotide sequence ID" value="NZ_JAGIOG010000001.1"/>
</dbReference>
<dbReference type="EMBL" id="SDPP02000005">
    <property type="protein sequence ID" value="KAA1373562.1"/>
    <property type="molecule type" value="Genomic_DNA"/>
</dbReference>
<reference evidence="3" key="1">
    <citation type="submission" date="2019-09" db="EMBL/GenBank/DDBJ databases">
        <authorList>
            <person name="Li J."/>
        </authorList>
    </citation>
    <scope>NUCLEOTIDE SEQUENCE [LARGE SCALE GENOMIC DNA]</scope>
    <source>
        <strain evidence="3">NRBC 14897</strain>
    </source>
</reference>